<dbReference type="Proteomes" id="UP000199495">
    <property type="component" value="Unassembled WGS sequence"/>
</dbReference>
<gene>
    <name evidence="3" type="ORF">SAMN04487974_1056</name>
</gene>
<dbReference type="InterPro" id="IPR012429">
    <property type="entry name" value="HGSNAT_cat"/>
</dbReference>
<feature type="transmembrane region" description="Helical" evidence="1">
    <location>
        <begin position="223"/>
        <end position="245"/>
    </location>
</feature>
<feature type="transmembrane region" description="Helical" evidence="1">
    <location>
        <begin position="12"/>
        <end position="33"/>
    </location>
</feature>
<feature type="transmembrane region" description="Helical" evidence="1">
    <location>
        <begin position="134"/>
        <end position="155"/>
    </location>
</feature>
<proteinExistence type="predicted"/>
<feature type="domain" description="Heparan-alpha-glucosaminide N-acetyltransferase catalytic" evidence="2">
    <location>
        <begin position="11"/>
        <end position="233"/>
    </location>
</feature>
<sequence>MTALAPASRPRIAAIDIARGVAIVAMVIYHFTWDIASLGFINFDPTQSTPWVIFQKSIVGTFIFLTGVSLTLAHGERIRWNAFSRRFAMILGAALIVTAGTYAFSPQTFVYFGVLHAIAAFSLIGLAFLRAPIVLVALTAIVLIAMPLFVQSPIFGEKIWSWVGLWDVPPPSEDLVPIFPWLGVALAGIVATRVALATGFVTKIAAIKGSNAPARVLAKLGRWSLVIYVLHQPIMLGALMGLASLTGAADARRADNFIGSCETTCSSSAGDPAYCTAYCACTLERIESDDLWPLLETPERTDDEESLLLDLTNQCATEVLDDMFLAPAQE</sequence>
<evidence type="ECO:0000259" key="2">
    <source>
        <dbReference type="Pfam" id="PF07786"/>
    </source>
</evidence>
<feature type="transmembrane region" description="Helical" evidence="1">
    <location>
        <begin position="87"/>
        <end position="104"/>
    </location>
</feature>
<dbReference type="Pfam" id="PF07786">
    <property type="entry name" value="HGSNAT_cat"/>
    <property type="match status" value="1"/>
</dbReference>
<reference evidence="3 4" key="1">
    <citation type="submission" date="2016-10" db="EMBL/GenBank/DDBJ databases">
        <authorList>
            <person name="de Groot N.N."/>
        </authorList>
    </citation>
    <scope>NUCLEOTIDE SEQUENCE [LARGE SCALE GENOMIC DNA]</scope>
    <source>
        <strain evidence="3 4">CGMCC 1.10267</strain>
    </source>
</reference>
<dbReference type="EMBL" id="FNCS01000005">
    <property type="protein sequence ID" value="SDG63461.1"/>
    <property type="molecule type" value="Genomic_DNA"/>
</dbReference>
<dbReference type="STRING" id="440168.SAMN04487974_1056"/>
<feature type="transmembrane region" description="Helical" evidence="1">
    <location>
        <begin position="53"/>
        <end position="75"/>
    </location>
</feature>
<dbReference type="AlphaFoldDB" id="A0A1G7VV62"/>
<organism evidence="3 4">
    <name type="scientific">Pelagibacterium luteolum</name>
    <dbReference type="NCBI Taxonomy" id="440168"/>
    <lineage>
        <taxon>Bacteria</taxon>
        <taxon>Pseudomonadati</taxon>
        <taxon>Pseudomonadota</taxon>
        <taxon>Alphaproteobacteria</taxon>
        <taxon>Hyphomicrobiales</taxon>
        <taxon>Devosiaceae</taxon>
        <taxon>Pelagibacterium</taxon>
    </lineage>
</organism>
<feature type="transmembrane region" description="Helical" evidence="1">
    <location>
        <begin position="175"/>
        <end position="202"/>
    </location>
</feature>
<evidence type="ECO:0000313" key="4">
    <source>
        <dbReference type="Proteomes" id="UP000199495"/>
    </source>
</evidence>
<accession>A0A1G7VV62</accession>
<evidence type="ECO:0000256" key="1">
    <source>
        <dbReference type="SAM" id="Phobius"/>
    </source>
</evidence>
<feature type="transmembrane region" description="Helical" evidence="1">
    <location>
        <begin position="110"/>
        <end position="129"/>
    </location>
</feature>
<keyword evidence="1" id="KW-0812">Transmembrane</keyword>
<keyword evidence="4" id="KW-1185">Reference proteome</keyword>
<keyword evidence="1" id="KW-1133">Transmembrane helix</keyword>
<dbReference type="RefSeq" id="WP_090595723.1">
    <property type="nucleotide sequence ID" value="NZ_FNCS01000005.1"/>
</dbReference>
<keyword evidence="1" id="KW-0472">Membrane</keyword>
<dbReference type="OrthoDB" id="9807591at2"/>
<name>A0A1G7VV62_9HYPH</name>
<evidence type="ECO:0000313" key="3">
    <source>
        <dbReference type="EMBL" id="SDG63461.1"/>
    </source>
</evidence>
<protein>
    <submittedName>
        <fullName evidence="3">Uncharacterized membrane protein</fullName>
    </submittedName>
</protein>